<proteinExistence type="predicted"/>
<evidence type="ECO:0000313" key="4">
    <source>
        <dbReference type="Proteomes" id="UP000255036"/>
    </source>
</evidence>
<dbReference type="GO" id="GO:0004553">
    <property type="term" value="F:hydrolase activity, hydrolyzing O-glycosyl compounds"/>
    <property type="evidence" value="ECO:0007669"/>
    <property type="project" value="InterPro"/>
</dbReference>
<name>A0A371AZ13_9FIRM</name>
<dbReference type="Pfam" id="PF06725">
    <property type="entry name" value="3D"/>
    <property type="match status" value="1"/>
</dbReference>
<dbReference type="AlphaFoldDB" id="A0A371AZ13"/>
<dbReference type="EMBL" id="QRCT01000010">
    <property type="protein sequence ID" value="RDU24838.1"/>
    <property type="molecule type" value="Genomic_DNA"/>
</dbReference>
<keyword evidence="1" id="KW-0732">Signal</keyword>
<dbReference type="CDD" id="cd14667">
    <property type="entry name" value="3D_containing_proteins"/>
    <property type="match status" value="1"/>
</dbReference>
<keyword evidence="4" id="KW-1185">Reference proteome</keyword>
<dbReference type="InterPro" id="IPR051933">
    <property type="entry name" value="Resuscitation_pf_RpfB"/>
</dbReference>
<gene>
    <name evidence="3" type="ORF">DWV06_02350</name>
</gene>
<feature type="domain" description="SH3b" evidence="2">
    <location>
        <begin position="38"/>
        <end position="101"/>
    </location>
</feature>
<dbReference type="InterPro" id="IPR010611">
    <property type="entry name" value="3D_dom"/>
</dbReference>
<dbReference type="PANTHER" id="PTHR39160">
    <property type="entry name" value="CELL WALL-BINDING PROTEIN YOCH"/>
    <property type="match status" value="1"/>
</dbReference>
<dbReference type="GO" id="GO:0009254">
    <property type="term" value="P:peptidoglycan turnover"/>
    <property type="evidence" value="ECO:0007669"/>
    <property type="project" value="InterPro"/>
</dbReference>
<dbReference type="Pfam" id="PF08239">
    <property type="entry name" value="SH3_3"/>
    <property type="match status" value="1"/>
</dbReference>
<evidence type="ECO:0000259" key="2">
    <source>
        <dbReference type="PROSITE" id="PS51781"/>
    </source>
</evidence>
<organism evidence="3 4">
    <name type="scientific">Anaerosacchariphilus polymeriproducens</name>
    <dbReference type="NCBI Taxonomy" id="1812858"/>
    <lineage>
        <taxon>Bacteria</taxon>
        <taxon>Bacillati</taxon>
        <taxon>Bacillota</taxon>
        <taxon>Clostridia</taxon>
        <taxon>Lachnospirales</taxon>
        <taxon>Lachnospiraceae</taxon>
        <taxon>Anaerosacchariphilus</taxon>
    </lineage>
</organism>
<dbReference type="Proteomes" id="UP000255036">
    <property type="component" value="Unassembled WGS sequence"/>
</dbReference>
<accession>A0A371AZ13</accession>
<evidence type="ECO:0000256" key="1">
    <source>
        <dbReference type="ARBA" id="ARBA00022729"/>
    </source>
</evidence>
<dbReference type="InterPro" id="IPR059180">
    <property type="entry name" value="3D_YorM"/>
</dbReference>
<dbReference type="OrthoDB" id="9798935at2"/>
<dbReference type="GO" id="GO:0019867">
    <property type="term" value="C:outer membrane"/>
    <property type="evidence" value="ECO:0007669"/>
    <property type="project" value="InterPro"/>
</dbReference>
<protein>
    <recommendedName>
        <fullName evidence="2">SH3b domain-containing protein</fullName>
    </recommendedName>
</protein>
<dbReference type="RefSeq" id="WP_115480585.1">
    <property type="nucleotide sequence ID" value="NZ_QRCT01000010.1"/>
</dbReference>
<evidence type="ECO:0000313" key="3">
    <source>
        <dbReference type="EMBL" id="RDU24838.1"/>
    </source>
</evidence>
<dbReference type="PROSITE" id="PS51781">
    <property type="entry name" value="SH3B"/>
    <property type="match status" value="1"/>
</dbReference>
<dbReference type="Gene3D" id="2.30.30.40">
    <property type="entry name" value="SH3 Domains"/>
    <property type="match status" value="1"/>
</dbReference>
<dbReference type="PANTHER" id="PTHR39160:SF4">
    <property type="entry name" value="RESUSCITATION-PROMOTING FACTOR RPFB"/>
    <property type="match status" value="1"/>
</dbReference>
<comment type="caution">
    <text evidence="3">The sequence shown here is derived from an EMBL/GenBank/DDBJ whole genome shotgun (WGS) entry which is preliminary data.</text>
</comment>
<reference evidence="3 4" key="1">
    <citation type="submission" date="2018-07" db="EMBL/GenBank/DDBJ databases">
        <title>Anaerosacharophilus polymeroproducens gen. nov. sp. nov., an anaerobic bacterium isolated from salt field.</title>
        <authorList>
            <person name="Kim W."/>
            <person name="Yang S.-H."/>
            <person name="Oh J."/>
            <person name="Lee J.-H."/>
            <person name="Kwon K.K."/>
        </authorList>
    </citation>
    <scope>NUCLEOTIDE SEQUENCE [LARGE SCALE GENOMIC DNA]</scope>
    <source>
        <strain evidence="3 4">MCWD5</strain>
    </source>
</reference>
<dbReference type="InterPro" id="IPR003646">
    <property type="entry name" value="SH3-like_bac-type"/>
</dbReference>
<sequence>MNYNKKIILKNILVTLFLCLSMILIFPMNTQAAKKKSYKRAAVTVSASRLKKKPSSRSKTICKIKQYKSCTVLSKNKNGWYKVKYDKKTGYVKKNTVIVGSKAKKLLKKIKKSSYQKLGTFKITAYCWTGNPTASGVYPKSNHTIAVDPKVIPLGTKIKINGKTYVAEDTGVRNKSIDIYMSSRISAIYWGVKYLPVYKVVKPNIDIML</sequence>